<name>A0ABQ8U126_PERAM</name>
<feature type="non-terminal residue" evidence="1">
    <location>
        <position position="1"/>
    </location>
</feature>
<accession>A0ABQ8U126</accession>
<sequence>TRQKTDTAITTTTTTTTTTTIPIVVGCVDNCVEKGVCFEIELSVQDVMKPKHSSGSLLRNGQGEQHFETSSQMFRAVASWSKASCLGLALQNARWFEASWGKKFSHEISSSVWDQCPPTIVMYLGSYDR</sequence>
<dbReference type="Proteomes" id="UP001148838">
    <property type="component" value="Unassembled WGS sequence"/>
</dbReference>
<proteinExistence type="predicted"/>
<reference evidence="1 2" key="1">
    <citation type="journal article" date="2022" name="Allergy">
        <title>Genome assembly and annotation of Periplaneta americana reveal a comprehensive cockroach allergen profile.</title>
        <authorList>
            <person name="Wang L."/>
            <person name="Xiong Q."/>
            <person name="Saelim N."/>
            <person name="Wang L."/>
            <person name="Nong W."/>
            <person name="Wan A.T."/>
            <person name="Shi M."/>
            <person name="Liu X."/>
            <person name="Cao Q."/>
            <person name="Hui J.H.L."/>
            <person name="Sookrung N."/>
            <person name="Leung T.F."/>
            <person name="Tungtrongchitr A."/>
            <person name="Tsui S.K.W."/>
        </authorList>
    </citation>
    <scope>NUCLEOTIDE SEQUENCE [LARGE SCALE GENOMIC DNA]</scope>
    <source>
        <strain evidence="1">PWHHKU_190912</strain>
    </source>
</reference>
<evidence type="ECO:0000313" key="2">
    <source>
        <dbReference type="Proteomes" id="UP001148838"/>
    </source>
</evidence>
<protein>
    <submittedName>
        <fullName evidence="1">Uncharacterized protein</fullName>
    </submittedName>
</protein>
<gene>
    <name evidence="1" type="ORF">ANN_03183</name>
</gene>
<keyword evidence="2" id="KW-1185">Reference proteome</keyword>
<evidence type="ECO:0000313" key="1">
    <source>
        <dbReference type="EMBL" id="KAJ4451713.1"/>
    </source>
</evidence>
<organism evidence="1 2">
    <name type="scientific">Periplaneta americana</name>
    <name type="common">American cockroach</name>
    <name type="synonym">Blatta americana</name>
    <dbReference type="NCBI Taxonomy" id="6978"/>
    <lineage>
        <taxon>Eukaryota</taxon>
        <taxon>Metazoa</taxon>
        <taxon>Ecdysozoa</taxon>
        <taxon>Arthropoda</taxon>
        <taxon>Hexapoda</taxon>
        <taxon>Insecta</taxon>
        <taxon>Pterygota</taxon>
        <taxon>Neoptera</taxon>
        <taxon>Polyneoptera</taxon>
        <taxon>Dictyoptera</taxon>
        <taxon>Blattodea</taxon>
        <taxon>Blattoidea</taxon>
        <taxon>Blattidae</taxon>
        <taxon>Blattinae</taxon>
        <taxon>Periplaneta</taxon>
    </lineage>
</organism>
<dbReference type="EMBL" id="JAJSOF020000001">
    <property type="protein sequence ID" value="KAJ4451713.1"/>
    <property type="molecule type" value="Genomic_DNA"/>
</dbReference>
<comment type="caution">
    <text evidence="1">The sequence shown here is derived from an EMBL/GenBank/DDBJ whole genome shotgun (WGS) entry which is preliminary data.</text>
</comment>